<dbReference type="RefSeq" id="WP_033613426.1">
    <property type="nucleotide sequence ID" value="NZ_KK036455.1"/>
</dbReference>
<dbReference type="EMBL" id="AWWK01000001">
    <property type="protein sequence ID" value="ETY75793.1"/>
    <property type="molecule type" value="Genomic_DNA"/>
</dbReference>
<organism evidence="1 2">
    <name type="scientific">Lactiplantibacillus fabifermentans T30PCM01</name>
    <dbReference type="NCBI Taxonomy" id="1400520"/>
    <lineage>
        <taxon>Bacteria</taxon>
        <taxon>Bacillati</taxon>
        <taxon>Bacillota</taxon>
        <taxon>Bacilli</taxon>
        <taxon>Lactobacillales</taxon>
        <taxon>Lactobacillaceae</taxon>
        <taxon>Lactiplantibacillus</taxon>
    </lineage>
</organism>
<evidence type="ECO:0000313" key="2">
    <source>
        <dbReference type="Proteomes" id="UP000019247"/>
    </source>
</evidence>
<evidence type="ECO:0000313" key="1">
    <source>
        <dbReference type="EMBL" id="ETY75793.1"/>
    </source>
</evidence>
<comment type="caution">
    <text evidence="1">The sequence shown here is derived from an EMBL/GenBank/DDBJ whole genome shotgun (WGS) entry which is preliminary data.</text>
</comment>
<sequence>MMKITKPFRMSLVKAKGMDTVKKMSISSGVNRWTLSDILNSRKSEVTTQTYCKLEIWLRRKNDEYEK</sequence>
<protein>
    <recommendedName>
        <fullName evidence="3">HTH cro/C1-type domain-containing protein</fullName>
    </recommendedName>
</protein>
<evidence type="ECO:0008006" key="3">
    <source>
        <dbReference type="Google" id="ProtNLM"/>
    </source>
</evidence>
<proteinExistence type="predicted"/>
<name>W6TBD2_9LACO</name>
<dbReference type="STRING" id="1400520.LFAB_00165"/>
<dbReference type="AlphaFoldDB" id="W6TBD2"/>
<dbReference type="Proteomes" id="UP000019247">
    <property type="component" value="Unassembled WGS sequence"/>
</dbReference>
<accession>W6TBD2</accession>
<dbReference type="HOGENOM" id="CLU_2807008_0_0_9"/>
<dbReference type="OrthoDB" id="2315165at2"/>
<reference evidence="1 2" key="1">
    <citation type="journal article" date="2014" name="Genome Announc.">
        <title>Genome Sequence of Lactobacillus fabifermentans Strain T30PCM01, Isolated from Fermenting Grape Marc.</title>
        <authorList>
            <person name="Treu L."/>
            <person name="Vendramin V."/>
            <person name="Bovo B."/>
            <person name="Giacomini A."/>
            <person name="Corich V."/>
            <person name="Campanaro S."/>
        </authorList>
    </citation>
    <scope>NUCLEOTIDE SEQUENCE [LARGE SCALE GENOMIC DNA]</scope>
    <source>
        <strain evidence="1 2">T30PCM01</strain>
    </source>
</reference>
<gene>
    <name evidence="1" type="ORF">LFAB_00165</name>
</gene>